<feature type="domain" description="HPt" evidence="2">
    <location>
        <begin position="38"/>
        <end position="135"/>
    </location>
</feature>
<feature type="modified residue" description="Phosphohistidine" evidence="1">
    <location>
        <position position="79"/>
    </location>
</feature>
<accession>A0ABX1VJS9</accession>
<keyword evidence="4" id="KW-1185">Reference proteome</keyword>
<protein>
    <recommendedName>
        <fullName evidence="2">HPt domain-containing protein</fullName>
    </recommendedName>
</protein>
<evidence type="ECO:0000256" key="1">
    <source>
        <dbReference type="PROSITE-ProRule" id="PRU00110"/>
    </source>
</evidence>
<comment type="caution">
    <text evidence="3">The sequence shown here is derived from an EMBL/GenBank/DDBJ whole genome shotgun (WGS) entry which is preliminary data.</text>
</comment>
<evidence type="ECO:0000313" key="4">
    <source>
        <dbReference type="Proteomes" id="UP000609651"/>
    </source>
</evidence>
<reference evidence="3 4" key="1">
    <citation type="journal article" date="2020" name="Syst. Appl. Microbiol.">
        <title>Alienimonas chondri sp. nov., a novel planctomycete isolated from the biofilm of the red alga Chondrus crispus.</title>
        <authorList>
            <person name="Vitorino I."/>
            <person name="Albuquerque L."/>
            <person name="Wiegand S."/>
            <person name="Kallscheuer N."/>
            <person name="da Costa M.S."/>
            <person name="Lobo-da-Cunha A."/>
            <person name="Jogler C."/>
            <person name="Lage O.M."/>
        </authorList>
    </citation>
    <scope>NUCLEOTIDE SEQUENCE [LARGE SCALE GENOMIC DNA]</scope>
    <source>
        <strain evidence="3 4">LzC2</strain>
    </source>
</reference>
<dbReference type="InterPro" id="IPR036641">
    <property type="entry name" value="HPT_dom_sf"/>
</dbReference>
<dbReference type="EMBL" id="WTPX01000117">
    <property type="protein sequence ID" value="NNJ27046.1"/>
    <property type="molecule type" value="Genomic_DNA"/>
</dbReference>
<dbReference type="Proteomes" id="UP000609651">
    <property type="component" value="Unassembled WGS sequence"/>
</dbReference>
<dbReference type="SUPFAM" id="SSF47226">
    <property type="entry name" value="Histidine-containing phosphotransfer domain, HPT domain"/>
    <property type="match status" value="1"/>
</dbReference>
<keyword evidence="1" id="KW-0597">Phosphoprotein</keyword>
<name>A0ABX1VJS9_9PLAN</name>
<dbReference type="RefSeq" id="WP_171188689.1">
    <property type="nucleotide sequence ID" value="NZ_WTPX01000117.1"/>
</dbReference>
<proteinExistence type="predicted"/>
<dbReference type="Gene3D" id="1.20.120.160">
    <property type="entry name" value="HPT domain"/>
    <property type="match status" value="1"/>
</dbReference>
<dbReference type="InterPro" id="IPR008207">
    <property type="entry name" value="Sig_transdc_His_kin_Hpt_dom"/>
</dbReference>
<evidence type="ECO:0000313" key="3">
    <source>
        <dbReference type="EMBL" id="NNJ27046.1"/>
    </source>
</evidence>
<sequence>MTPAPISLSDVISLTDAEPLTEANSLTEAEPLRSEFADDEDFAVILEPYLAGIDAKIQAMREAAEALPHDREPVRDLAHQIKGSAGGYGFPQVTEAAWATLVACKQGDAAAVEANVEELLGLMSRMSASCHATTG</sequence>
<dbReference type="PROSITE" id="PS50894">
    <property type="entry name" value="HPT"/>
    <property type="match status" value="1"/>
</dbReference>
<evidence type="ECO:0000259" key="2">
    <source>
        <dbReference type="PROSITE" id="PS50894"/>
    </source>
</evidence>
<dbReference type="Pfam" id="PF01627">
    <property type="entry name" value="Hpt"/>
    <property type="match status" value="1"/>
</dbReference>
<organism evidence="3 4">
    <name type="scientific">Alienimonas chondri</name>
    <dbReference type="NCBI Taxonomy" id="2681879"/>
    <lineage>
        <taxon>Bacteria</taxon>
        <taxon>Pseudomonadati</taxon>
        <taxon>Planctomycetota</taxon>
        <taxon>Planctomycetia</taxon>
        <taxon>Planctomycetales</taxon>
        <taxon>Planctomycetaceae</taxon>
        <taxon>Alienimonas</taxon>
    </lineage>
</organism>
<gene>
    <name evidence="3" type="ORF">LzC2_31430</name>
</gene>